<feature type="region of interest" description="Disordered" evidence="6">
    <location>
        <begin position="61"/>
        <end position="94"/>
    </location>
</feature>
<accession>A0ABV6IV35</accession>
<dbReference type="Pfam" id="PF00816">
    <property type="entry name" value="Histone_HNS"/>
    <property type="match status" value="1"/>
</dbReference>
<evidence type="ECO:0000256" key="3">
    <source>
        <dbReference type="ARBA" id="ARBA00022490"/>
    </source>
</evidence>
<dbReference type="InterPro" id="IPR037150">
    <property type="entry name" value="H-NS_C_dom_sf"/>
</dbReference>
<dbReference type="SUPFAM" id="SSF81273">
    <property type="entry name" value="H-NS histone-like proteins"/>
    <property type="match status" value="1"/>
</dbReference>
<dbReference type="PANTHER" id="PTHR38097">
    <property type="match status" value="1"/>
</dbReference>
<keyword evidence="4" id="KW-0238">DNA-binding</keyword>
<dbReference type="PANTHER" id="PTHR38097:SF2">
    <property type="entry name" value="DNA-BINDING PROTEIN STPA"/>
    <property type="match status" value="1"/>
</dbReference>
<comment type="subcellular location">
    <subcellularLocation>
        <location evidence="1">Cytoplasm</location>
        <location evidence="1">Nucleoid</location>
    </subcellularLocation>
</comment>
<dbReference type="Gene3D" id="4.10.430.10">
    <property type="entry name" value="Histone-like protein H-NS, C-terminal domain"/>
    <property type="match status" value="1"/>
</dbReference>
<organism evidence="8 9">
    <name type="scientific">Muricoccus vinaceus</name>
    <dbReference type="NCBI Taxonomy" id="424704"/>
    <lineage>
        <taxon>Bacteria</taxon>
        <taxon>Pseudomonadati</taxon>
        <taxon>Pseudomonadota</taxon>
        <taxon>Alphaproteobacteria</taxon>
        <taxon>Acetobacterales</taxon>
        <taxon>Roseomonadaceae</taxon>
        <taxon>Muricoccus</taxon>
    </lineage>
</organism>
<evidence type="ECO:0000256" key="1">
    <source>
        <dbReference type="ARBA" id="ARBA00004453"/>
    </source>
</evidence>
<dbReference type="RefSeq" id="WP_377052939.1">
    <property type="nucleotide sequence ID" value="NZ_JBHLVZ010000061.1"/>
</dbReference>
<evidence type="ECO:0000313" key="8">
    <source>
        <dbReference type="EMBL" id="MFC0387465.1"/>
    </source>
</evidence>
<dbReference type="InterPro" id="IPR027444">
    <property type="entry name" value="H-NS_C_dom"/>
</dbReference>
<evidence type="ECO:0000259" key="7">
    <source>
        <dbReference type="SMART" id="SM00528"/>
    </source>
</evidence>
<evidence type="ECO:0000256" key="2">
    <source>
        <dbReference type="ARBA" id="ARBA00010610"/>
    </source>
</evidence>
<feature type="coiled-coil region" evidence="5">
    <location>
        <begin position="13"/>
        <end position="40"/>
    </location>
</feature>
<evidence type="ECO:0000256" key="5">
    <source>
        <dbReference type="SAM" id="Coils"/>
    </source>
</evidence>
<dbReference type="Proteomes" id="UP001589789">
    <property type="component" value="Unassembled WGS sequence"/>
</dbReference>
<keyword evidence="3" id="KW-0963">Cytoplasm</keyword>
<evidence type="ECO:0000256" key="6">
    <source>
        <dbReference type="SAM" id="MobiDB-lite"/>
    </source>
</evidence>
<sequence>MAKTQVNLGELSAQELTELIEQATAKRAEKQEAAKAALIEEMSDKAAQLGLSLEALVGKQAAPQTNVRKPRGDKGGQVAVKFRGPDDATWTGRGRMPRWLTEAIERGQSKEDFAV</sequence>
<dbReference type="EMBL" id="JBHLVZ010000061">
    <property type="protein sequence ID" value="MFC0387465.1"/>
    <property type="molecule type" value="Genomic_DNA"/>
</dbReference>
<feature type="domain" description="DNA-binding protein H-NS-like C-terminal" evidence="7">
    <location>
        <begin position="72"/>
        <end position="115"/>
    </location>
</feature>
<protein>
    <submittedName>
        <fullName evidence="8">H-NS family nucleoid-associated regulatory protein</fullName>
    </submittedName>
</protein>
<dbReference type="SMART" id="SM00528">
    <property type="entry name" value="HNS"/>
    <property type="match status" value="1"/>
</dbReference>
<comment type="similarity">
    <text evidence="2">Belongs to the histone-like protein H-NS family.</text>
</comment>
<name>A0ABV6IV35_9PROT</name>
<keyword evidence="5" id="KW-0175">Coiled coil</keyword>
<gene>
    <name evidence="8" type="ORF">ACFFIC_18210</name>
</gene>
<proteinExistence type="inferred from homology"/>
<evidence type="ECO:0000313" key="9">
    <source>
        <dbReference type="Proteomes" id="UP001589789"/>
    </source>
</evidence>
<evidence type="ECO:0000256" key="4">
    <source>
        <dbReference type="ARBA" id="ARBA00023125"/>
    </source>
</evidence>
<reference evidence="8 9" key="1">
    <citation type="submission" date="2024-09" db="EMBL/GenBank/DDBJ databases">
        <authorList>
            <person name="Sun Q."/>
            <person name="Mori K."/>
        </authorList>
    </citation>
    <scope>NUCLEOTIDE SEQUENCE [LARGE SCALE GENOMIC DNA]</scope>
    <source>
        <strain evidence="8 9">CCM 7468</strain>
    </source>
</reference>
<comment type="caution">
    <text evidence="8">The sequence shown here is derived from an EMBL/GenBank/DDBJ whole genome shotgun (WGS) entry which is preliminary data.</text>
</comment>
<keyword evidence="9" id="KW-1185">Reference proteome</keyword>